<reference evidence="1" key="1">
    <citation type="journal article" date="2020" name="Nature">
        <title>Giant virus diversity and host interactions through global metagenomics.</title>
        <authorList>
            <person name="Schulz F."/>
            <person name="Roux S."/>
            <person name="Paez-Espino D."/>
            <person name="Jungbluth S."/>
            <person name="Walsh D.A."/>
            <person name="Denef V.J."/>
            <person name="McMahon K.D."/>
            <person name="Konstantinidis K.T."/>
            <person name="Eloe-Fadrosh E.A."/>
            <person name="Kyrpides N.C."/>
            <person name="Woyke T."/>
        </authorList>
    </citation>
    <scope>NUCLEOTIDE SEQUENCE</scope>
    <source>
        <strain evidence="1">GVMAG-M-3300027833-19</strain>
    </source>
</reference>
<evidence type="ECO:0000313" key="1">
    <source>
        <dbReference type="EMBL" id="QHU30765.1"/>
    </source>
</evidence>
<dbReference type="AlphaFoldDB" id="A0A6C0LLA5"/>
<protein>
    <submittedName>
        <fullName evidence="1">Uncharacterized protein</fullName>
    </submittedName>
</protein>
<organism evidence="1">
    <name type="scientific">viral metagenome</name>
    <dbReference type="NCBI Taxonomy" id="1070528"/>
    <lineage>
        <taxon>unclassified sequences</taxon>
        <taxon>metagenomes</taxon>
        <taxon>organismal metagenomes</taxon>
    </lineage>
</organism>
<sequence length="90" mass="9997">MTDITNYGTITLKKINTNTIESGKDTSLAPTIDDRTHDGDIVIKAISEFTLDVEMKLHSNTLPSLKFNHRCQIANIKSIEHTTAVTINNI</sequence>
<dbReference type="EMBL" id="MN740518">
    <property type="protein sequence ID" value="QHU30765.1"/>
    <property type="molecule type" value="Genomic_DNA"/>
</dbReference>
<name>A0A6C0LLA5_9ZZZZ</name>
<proteinExistence type="predicted"/>
<accession>A0A6C0LLA5</accession>